<organism evidence="3 4">
    <name type="scientific">Leptosia nina</name>
    <dbReference type="NCBI Taxonomy" id="320188"/>
    <lineage>
        <taxon>Eukaryota</taxon>
        <taxon>Metazoa</taxon>
        <taxon>Ecdysozoa</taxon>
        <taxon>Arthropoda</taxon>
        <taxon>Hexapoda</taxon>
        <taxon>Insecta</taxon>
        <taxon>Pterygota</taxon>
        <taxon>Neoptera</taxon>
        <taxon>Endopterygota</taxon>
        <taxon>Lepidoptera</taxon>
        <taxon>Glossata</taxon>
        <taxon>Ditrysia</taxon>
        <taxon>Papilionoidea</taxon>
        <taxon>Pieridae</taxon>
        <taxon>Pierinae</taxon>
        <taxon>Leptosia</taxon>
    </lineage>
</organism>
<reference evidence="3 4" key="1">
    <citation type="submission" date="2023-11" db="EMBL/GenBank/DDBJ databases">
        <authorList>
            <person name="Okamura Y."/>
        </authorList>
    </citation>
    <scope>NUCLEOTIDE SEQUENCE [LARGE SCALE GENOMIC DNA]</scope>
</reference>
<keyword evidence="1" id="KW-0175">Coiled coil</keyword>
<feature type="compositionally biased region" description="Basic and acidic residues" evidence="2">
    <location>
        <begin position="99"/>
        <end position="127"/>
    </location>
</feature>
<evidence type="ECO:0000256" key="1">
    <source>
        <dbReference type="SAM" id="Coils"/>
    </source>
</evidence>
<protein>
    <submittedName>
        <fullName evidence="3">Uncharacterized protein</fullName>
    </submittedName>
</protein>
<sequence>MEQKFLSVEAELKVLRNEIKVIQDEIKKDNSVRNKVEQRTSSLTDYLTIEPNTAEVLSPGEVLKKNSQSTVSITAKPKKGTTSVNPKSKVVTVSKQRKKEREGEEEREKERKMEKEKERNKEGKKWS</sequence>
<name>A0AAV1IV31_9NEOP</name>
<proteinExistence type="predicted"/>
<dbReference type="Proteomes" id="UP001497472">
    <property type="component" value="Unassembled WGS sequence"/>
</dbReference>
<dbReference type="AlphaFoldDB" id="A0AAV1IV31"/>
<comment type="caution">
    <text evidence="3">The sequence shown here is derived from an EMBL/GenBank/DDBJ whole genome shotgun (WGS) entry which is preliminary data.</text>
</comment>
<keyword evidence="4" id="KW-1185">Reference proteome</keyword>
<feature type="coiled-coil region" evidence="1">
    <location>
        <begin position="5"/>
        <end position="32"/>
    </location>
</feature>
<gene>
    <name evidence="3" type="ORF">LNINA_LOCUS1014</name>
</gene>
<evidence type="ECO:0000313" key="4">
    <source>
        <dbReference type="Proteomes" id="UP001497472"/>
    </source>
</evidence>
<accession>A0AAV1IV31</accession>
<evidence type="ECO:0000256" key="2">
    <source>
        <dbReference type="SAM" id="MobiDB-lite"/>
    </source>
</evidence>
<feature type="region of interest" description="Disordered" evidence="2">
    <location>
        <begin position="67"/>
        <end position="127"/>
    </location>
</feature>
<evidence type="ECO:0000313" key="3">
    <source>
        <dbReference type="EMBL" id="CAK1540996.1"/>
    </source>
</evidence>
<dbReference type="EMBL" id="CAVLEF010000002">
    <property type="protein sequence ID" value="CAK1540996.1"/>
    <property type="molecule type" value="Genomic_DNA"/>
</dbReference>
<feature type="compositionally biased region" description="Polar residues" evidence="2">
    <location>
        <begin position="80"/>
        <end position="94"/>
    </location>
</feature>